<reference evidence="1 2" key="1">
    <citation type="submission" date="2018-03" db="EMBL/GenBank/DDBJ databases">
        <title>Aeromonas veronii whole genome sequencing and analysis.</title>
        <authorList>
            <person name="Xie H."/>
            <person name="Liu T."/>
            <person name="Wang K."/>
        </authorList>
    </citation>
    <scope>NUCLEOTIDE SEQUENCE [LARGE SCALE GENOMIC DNA]</scope>
    <source>
        <strain evidence="1 2">XH.VA.1</strain>
    </source>
</reference>
<sequence length="129" mass="14931">MNKRNYDVAKKEVVFIALPLLLLFIIKLFDDALMSFVKISDFSLALSMMYGQLLAKSLDVPDTKKRIERFSTYQVYIFAISMISITMYISFNLIPSVRVEFYIAQIIIFIVGIIFYIPMSTLMSDLSKK</sequence>
<dbReference type="EMBL" id="PZKL01000030">
    <property type="protein sequence ID" value="PTH80794.1"/>
    <property type="molecule type" value="Genomic_DNA"/>
</dbReference>
<proteinExistence type="predicted"/>
<accession>A0A2T4N1W6</accession>
<protein>
    <submittedName>
        <fullName evidence="1">Uncharacterized protein</fullName>
    </submittedName>
</protein>
<dbReference type="RefSeq" id="WP_107683491.1">
    <property type="nucleotide sequence ID" value="NZ_CAWPXP010000026.1"/>
</dbReference>
<evidence type="ECO:0000313" key="2">
    <source>
        <dbReference type="Proteomes" id="UP000241986"/>
    </source>
</evidence>
<comment type="caution">
    <text evidence="1">The sequence shown here is derived from an EMBL/GenBank/DDBJ whole genome shotgun (WGS) entry which is preliminary data.</text>
</comment>
<name>A0A2T4N1W6_AERVE</name>
<dbReference type="Proteomes" id="UP000241986">
    <property type="component" value="Unassembled WGS sequence"/>
</dbReference>
<gene>
    <name evidence="1" type="ORF">DAA48_12115</name>
</gene>
<evidence type="ECO:0000313" key="1">
    <source>
        <dbReference type="EMBL" id="PTH80794.1"/>
    </source>
</evidence>
<organism evidence="1 2">
    <name type="scientific">Aeromonas veronii</name>
    <dbReference type="NCBI Taxonomy" id="654"/>
    <lineage>
        <taxon>Bacteria</taxon>
        <taxon>Pseudomonadati</taxon>
        <taxon>Pseudomonadota</taxon>
        <taxon>Gammaproteobacteria</taxon>
        <taxon>Aeromonadales</taxon>
        <taxon>Aeromonadaceae</taxon>
        <taxon>Aeromonas</taxon>
    </lineage>
</organism>
<dbReference type="AlphaFoldDB" id="A0A2T4N1W6"/>